<dbReference type="PROSITE" id="PS01310">
    <property type="entry name" value="FXYD"/>
    <property type="match status" value="1"/>
</dbReference>
<dbReference type="Bgee" id="ENSOCUG00000010570">
    <property type="expression patterns" value="Expressed in blood and 20 other cell types or tissues"/>
</dbReference>
<dbReference type="PANTHER" id="PTHR14132:SF14">
    <property type="entry name" value="FXYD DOMAIN-CONTAINING ION TRANSPORT REGULATOR 5"/>
    <property type="match status" value="1"/>
</dbReference>
<evidence type="ECO:0000256" key="5">
    <source>
        <dbReference type="ARBA" id="ARBA00022607"/>
    </source>
</evidence>
<evidence type="ECO:0000256" key="9">
    <source>
        <dbReference type="ARBA" id="ARBA00022989"/>
    </source>
</evidence>
<proteinExistence type="inferred from homology"/>
<dbReference type="SMR" id="A0A5F9DG26"/>
<keyword evidence="20" id="KW-1185">Reference proteome</keyword>
<evidence type="ECO:0000256" key="1">
    <source>
        <dbReference type="ARBA" id="ARBA00005948"/>
    </source>
</evidence>
<comment type="function">
    <text evidence="15">Associates with and regulates the activity of the sodium/potassium-transporting ATPase (NKA) which catalyzes the hydrolysis of ATP coupled with the exchange of Na(+) and K(+) ions across the plasma membrane. May increase NKA activity by increasing the apparent affinity for Na(+). Involved in down-regulation of E-cadherin which results in reduced cell adhesion. Promotes metastasis.</text>
</comment>
<keyword evidence="13" id="KW-0739">Sodium transport</keyword>
<keyword evidence="10" id="KW-0915">Sodium</keyword>
<comment type="subunit">
    <text evidence="16">Regulatory subunit of the sodium/potassium-transporting ATPase which is composed of a catalytic alpha subunit, a non-catalytic beta subunit and an additional regulatory subunit. The regulatory subunit, a member of the FXYD protein family, modulates the enzymatic activity in a tissue- and isoform-specific way by changing affinities of the Na+/K+-ATPase toward Na(+), K(+) or ATP.</text>
</comment>
<dbReference type="GO" id="GO:0017080">
    <property type="term" value="F:sodium channel regulator activity"/>
    <property type="evidence" value="ECO:0007669"/>
    <property type="project" value="TreeGrafter"/>
</dbReference>
<evidence type="ECO:0000313" key="20">
    <source>
        <dbReference type="Proteomes" id="UP000001811"/>
    </source>
</evidence>
<dbReference type="GO" id="GO:0006813">
    <property type="term" value="P:potassium ion transport"/>
    <property type="evidence" value="ECO:0007669"/>
    <property type="project" value="UniProtKB-KW"/>
</dbReference>
<keyword evidence="3" id="KW-1003">Cell membrane</keyword>
<reference evidence="19" key="2">
    <citation type="submission" date="2025-08" db="UniProtKB">
        <authorList>
            <consortium name="Ensembl"/>
        </authorList>
    </citation>
    <scope>IDENTIFICATION</scope>
    <source>
        <strain evidence="19">Thorbecke</strain>
    </source>
</reference>
<dbReference type="AlphaFoldDB" id="A0A5F9DG26"/>
<evidence type="ECO:0000256" key="18">
    <source>
        <dbReference type="SAM" id="MobiDB-lite"/>
    </source>
</evidence>
<feature type="compositionally biased region" description="Polar residues" evidence="18">
    <location>
        <begin position="94"/>
        <end position="104"/>
    </location>
</feature>
<evidence type="ECO:0000256" key="13">
    <source>
        <dbReference type="ARBA" id="ARBA00023201"/>
    </source>
</evidence>
<evidence type="ECO:0000256" key="17">
    <source>
        <dbReference type="RuleBase" id="RU364131"/>
    </source>
</evidence>
<dbReference type="FunCoup" id="A0A5F9DG26">
    <property type="interactions" value="137"/>
</dbReference>
<keyword evidence="12 17" id="KW-0472">Membrane</keyword>
<keyword evidence="6 17" id="KW-0812">Transmembrane</keyword>
<organism evidence="19 20">
    <name type="scientific">Oryctolagus cuniculus</name>
    <name type="common">Rabbit</name>
    <dbReference type="NCBI Taxonomy" id="9986"/>
    <lineage>
        <taxon>Eukaryota</taxon>
        <taxon>Metazoa</taxon>
        <taxon>Chordata</taxon>
        <taxon>Craniata</taxon>
        <taxon>Vertebrata</taxon>
        <taxon>Euteleostomi</taxon>
        <taxon>Mammalia</taxon>
        <taxon>Eutheria</taxon>
        <taxon>Euarchontoglires</taxon>
        <taxon>Glires</taxon>
        <taxon>Lagomorpha</taxon>
        <taxon>Leporidae</taxon>
        <taxon>Oryctolagus</taxon>
    </lineage>
</organism>
<dbReference type="CDD" id="cd20323">
    <property type="entry name" value="FXYD_FXYD5"/>
    <property type="match status" value="1"/>
</dbReference>
<dbReference type="Pfam" id="PF02038">
    <property type="entry name" value="ATP1G1_PLM_MAT8"/>
    <property type="match status" value="1"/>
</dbReference>
<evidence type="ECO:0000256" key="16">
    <source>
        <dbReference type="ARBA" id="ARBA00064017"/>
    </source>
</evidence>
<dbReference type="STRING" id="9986.ENSOCUP00000045144"/>
<feature type="transmembrane region" description="Helical" evidence="17">
    <location>
        <begin position="209"/>
        <end position="227"/>
    </location>
</feature>
<evidence type="ECO:0000256" key="6">
    <source>
        <dbReference type="ARBA" id="ARBA00022692"/>
    </source>
</evidence>
<evidence type="ECO:0000256" key="15">
    <source>
        <dbReference type="ARBA" id="ARBA00056439"/>
    </source>
</evidence>
<evidence type="ECO:0000256" key="4">
    <source>
        <dbReference type="ARBA" id="ARBA00022538"/>
    </source>
</evidence>
<feature type="region of interest" description="Disordered" evidence="18">
    <location>
        <begin position="94"/>
        <end position="197"/>
    </location>
</feature>
<evidence type="ECO:0000256" key="11">
    <source>
        <dbReference type="ARBA" id="ARBA00023065"/>
    </source>
</evidence>
<keyword evidence="4" id="KW-0633">Potassium transport</keyword>
<evidence type="ECO:0000256" key="2">
    <source>
        <dbReference type="ARBA" id="ARBA00022448"/>
    </source>
</evidence>
<keyword evidence="7" id="KW-0732">Signal</keyword>
<dbReference type="GO" id="GO:0006814">
    <property type="term" value="P:sodium ion transport"/>
    <property type="evidence" value="ECO:0007669"/>
    <property type="project" value="UniProtKB-KW"/>
</dbReference>
<evidence type="ECO:0000256" key="14">
    <source>
        <dbReference type="ARBA" id="ARBA00023768"/>
    </source>
</evidence>
<reference evidence="19" key="3">
    <citation type="submission" date="2025-09" db="UniProtKB">
        <authorList>
            <consortium name="Ensembl"/>
        </authorList>
    </citation>
    <scope>IDENTIFICATION</scope>
    <source>
        <strain evidence="19">Thorbecke</strain>
    </source>
</reference>
<evidence type="ECO:0000256" key="10">
    <source>
        <dbReference type="ARBA" id="ARBA00023053"/>
    </source>
</evidence>
<evidence type="ECO:0000256" key="7">
    <source>
        <dbReference type="ARBA" id="ARBA00022729"/>
    </source>
</evidence>
<dbReference type="GO" id="GO:0016323">
    <property type="term" value="C:basolateral plasma membrane"/>
    <property type="evidence" value="ECO:0007669"/>
    <property type="project" value="UniProtKB-SubCell"/>
</dbReference>
<comment type="similarity">
    <text evidence="1 17">Belongs to the FXYD family.</text>
</comment>
<dbReference type="Proteomes" id="UP000001811">
    <property type="component" value="Unplaced"/>
</dbReference>
<feature type="compositionally biased region" description="Basic and acidic residues" evidence="18">
    <location>
        <begin position="158"/>
        <end position="181"/>
    </location>
</feature>
<protein>
    <recommendedName>
        <fullName evidence="17">FXYD domain-containing ion transport regulator</fullName>
    </recommendedName>
</protein>
<dbReference type="Gene3D" id="1.20.5.780">
    <property type="entry name" value="Single helix bin"/>
    <property type="match status" value="1"/>
</dbReference>
<dbReference type="PANTHER" id="PTHR14132">
    <property type="entry name" value="SODIUM/POTASSIUM-TRANSPORTING ATPASE SUBUNIT GAMMA"/>
    <property type="match status" value="1"/>
</dbReference>
<sequence>MLLVFLGDLRVEGKEEAAWDPRISGTLPLLPKSAVSSGQRHQLRMLSAGHLCLLTVLGLILPTRGQKLEETTYASPVDAATGSTEVLTQVSDHPELQSTPQTSVDPAHVPPTPSFGLTDPNQSSLDREIHTDTTASHVETHTRHPTAAGALAVTDPGAHARDQEGTTTRSEKWSPRKDVRMMDPQTPKPPGSSEDDPFYYDEATLRKRGLLVAAVLFITGIVILTSGKCRQLSRLCRNRPR</sequence>
<name>A0A5F9DG26_RABIT</name>
<dbReference type="GO" id="GO:0043269">
    <property type="term" value="P:regulation of monoatomic ion transport"/>
    <property type="evidence" value="ECO:0007669"/>
    <property type="project" value="InterPro"/>
</dbReference>
<evidence type="ECO:0000256" key="8">
    <source>
        <dbReference type="ARBA" id="ARBA00022958"/>
    </source>
</evidence>
<evidence type="ECO:0000313" key="19">
    <source>
        <dbReference type="Ensembl" id="ENSOCUP00000045144.1"/>
    </source>
</evidence>
<keyword evidence="5" id="KW-0740">Sodium/potassium transport</keyword>
<keyword evidence="2 17" id="KW-0813">Transport</keyword>
<evidence type="ECO:0000256" key="3">
    <source>
        <dbReference type="ARBA" id="ARBA00022475"/>
    </source>
</evidence>
<dbReference type="FunFam" id="1.20.5.780:FF:000005">
    <property type="entry name" value="FXYD domain-containing ion transport regulator"/>
    <property type="match status" value="1"/>
</dbReference>
<dbReference type="GeneTree" id="ENSGT00940000153062"/>
<keyword evidence="11 17" id="KW-0406">Ion transport</keyword>
<dbReference type="InterPro" id="IPR047297">
    <property type="entry name" value="FXYD_motif"/>
</dbReference>
<accession>A0A5F9DG26</accession>
<dbReference type="InParanoid" id="A0A5F9DG26"/>
<keyword evidence="9 17" id="KW-1133">Transmembrane helix</keyword>
<dbReference type="InterPro" id="IPR000272">
    <property type="entry name" value="Ion-transport_regulator_FXYD"/>
</dbReference>
<reference evidence="19 20" key="1">
    <citation type="journal article" date="2011" name="Nature">
        <title>A high-resolution map of human evolutionary constraint using 29 mammals.</title>
        <authorList>
            <person name="Lindblad-Toh K."/>
            <person name="Garber M."/>
            <person name="Zuk O."/>
            <person name="Lin M.F."/>
            <person name="Parker B.J."/>
            <person name="Washietl S."/>
            <person name="Kheradpour P."/>
            <person name="Ernst J."/>
            <person name="Jordan G."/>
            <person name="Mauceli E."/>
            <person name="Ward L.D."/>
            <person name="Lowe C.B."/>
            <person name="Holloway A.K."/>
            <person name="Clamp M."/>
            <person name="Gnerre S."/>
            <person name="Alfoldi J."/>
            <person name="Beal K."/>
            <person name="Chang J."/>
            <person name="Clawson H."/>
            <person name="Cuff J."/>
            <person name="Di Palma F."/>
            <person name="Fitzgerald S."/>
            <person name="Flicek P."/>
            <person name="Guttman M."/>
            <person name="Hubisz M.J."/>
            <person name="Jaffe D.B."/>
            <person name="Jungreis I."/>
            <person name="Kent W.J."/>
            <person name="Kostka D."/>
            <person name="Lara M."/>
            <person name="Martins A.L."/>
            <person name="Massingham T."/>
            <person name="Moltke I."/>
            <person name="Raney B.J."/>
            <person name="Rasmussen M.D."/>
            <person name="Robinson J."/>
            <person name="Stark A."/>
            <person name="Vilella A.J."/>
            <person name="Wen J."/>
            <person name="Xie X."/>
            <person name="Zody M.C."/>
            <person name="Baldwin J."/>
            <person name="Bloom T."/>
            <person name="Chin C.W."/>
            <person name="Heiman D."/>
            <person name="Nicol R."/>
            <person name="Nusbaum C."/>
            <person name="Young S."/>
            <person name="Wilkinson J."/>
            <person name="Worley K.C."/>
            <person name="Kovar C.L."/>
            <person name="Muzny D.M."/>
            <person name="Gibbs R.A."/>
            <person name="Cree A."/>
            <person name="Dihn H.H."/>
            <person name="Fowler G."/>
            <person name="Jhangiani S."/>
            <person name="Joshi V."/>
            <person name="Lee S."/>
            <person name="Lewis L.R."/>
            <person name="Nazareth L.V."/>
            <person name="Okwuonu G."/>
            <person name="Santibanez J."/>
            <person name="Warren W.C."/>
            <person name="Mardis E.R."/>
            <person name="Weinstock G.M."/>
            <person name="Wilson R.K."/>
            <person name="Delehaunty K."/>
            <person name="Dooling D."/>
            <person name="Fronik C."/>
            <person name="Fulton L."/>
            <person name="Fulton B."/>
            <person name="Graves T."/>
            <person name="Minx P."/>
            <person name="Sodergren E."/>
            <person name="Birney E."/>
            <person name="Margulies E.H."/>
            <person name="Herrero J."/>
            <person name="Green E.D."/>
            <person name="Haussler D."/>
            <person name="Siepel A."/>
            <person name="Goldman N."/>
            <person name="Pollard K.S."/>
            <person name="Pedersen J.S."/>
            <person name="Lander E.S."/>
            <person name="Kellis M."/>
        </authorList>
    </citation>
    <scope>NUCLEOTIDE SEQUENCE [LARGE SCALE GENOMIC DNA]</scope>
    <source>
        <strain evidence="20">Thorbecke</strain>
    </source>
</reference>
<keyword evidence="8" id="KW-0630">Potassium</keyword>
<dbReference type="Ensembl" id="ENSOCUT00000062350.1">
    <property type="protein sequence ID" value="ENSOCUP00000045144.1"/>
    <property type="gene ID" value="ENSOCUG00000010570.4"/>
</dbReference>
<comment type="subcellular location">
    <subcellularLocation>
        <location evidence="14">Basolateral cell membrane</location>
        <topology evidence="14">Single-pass type I membrane protein</topology>
    </subcellularLocation>
</comment>
<evidence type="ECO:0000256" key="12">
    <source>
        <dbReference type="ARBA" id="ARBA00023136"/>
    </source>
</evidence>